<dbReference type="OrthoDB" id="57247at2"/>
<proteinExistence type="predicted"/>
<dbReference type="EMBL" id="QKUF01000002">
    <property type="protein sequence ID" value="PZW34304.1"/>
    <property type="molecule type" value="Genomic_DNA"/>
</dbReference>
<keyword evidence="1" id="KW-0238">DNA-binding</keyword>
<dbReference type="InterPro" id="IPR009351">
    <property type="entry name" value="AlkZ-like"/>
</dbReference>
<comment type="caution">
    <text evidence="1">The sequence shown here is derived from an EMBL/GenBank/DDBJ whole genome shotgun (WGS) entry which is preliminary data.</text>
</comment>
<keyword evidence="2" id="KW-1185">Reference proteome</keyword>
<dbReference type="PANTHER" id="PTHR38479:SF2">
    <property type="entry name" value="WINGED HELIX DNA-BINDING DOMAIN-CONTAINING PROTEIN"/>
    <property type="match status" value="1"/>
</dbReference>
<dbReference type="RefSeq" id="WP_111319738.1">
    <property type="nucleotide sequence ID" value="NZ_BIFX01000001.1"/>
</dbReference>
<gene>
    <name evidence="1" type="ORF">EI42_01141</name>
</gene>
<organism evidence="1 2">
    <name type="scientific">Thermosporothrix hazakensis</name>
    <dbReference type="NCBI Taxonomy" id="644383"/>
    <lineage>
        <taxon>Bacteria</taxon>
        <taxon>Bacillati</taxon>
        <taxon>Chloroflexota</taxon>
        <taxon>Ktedonobacteria</taxon>
        <taxon>Ktedonobacterales</taxon>
        <taxon>Thermosporotrichaceae</taxon>
        <taxon>Thermosporothrix</taxon>
    </lineage>
</organism>
<dbReference type="Pfam" id="PF06224">
    <property type="entry name" value="AlkZ-like"/>
    <property type="match status" value="1"/>
</dbReference>
<reference evidence="1 2" key="1">
    <citation type="submission" date="2018-06" db="EMBL/GenBank/DDBJ databases">
        <title>Genomic Encyclopedia of Archaeal and Bacterial Type Strains, Phase II (KMG-II): from individual species to whole genera.</title>
        <authorList>
            <person name="Goeker M."/>
        </authorList>
    </citation>
    <scope>NUCLEOTIDE SEQUENCE [LARGE SCALE GENOMIC DNA]</scope>
    <source>
        <strain evidence="1 2">ATCC BAA-1881</strain>
    </source>
</reference>
<accession>A0A326UEU7</accession>
<name>A0A326UEU7_THEHA</name>
<dbReference type="GO" id="GO:0003677">
    <property type="term" value="F:DNA binding"/>
    <property type="evidence" value="ECO:0007669"/>
    <property type="project" value="UniProtKB-KW"/>
</dbReference>
<sequence length="394" mass="43362">MEQDNDLLLRIRWWSYQRQRLGQAAASMEEVLQDVVGVYSSHPSAPLSLLARTAAFSPEAFRALDLEKKAVRIPAMRRAIYLLLTEDAAFVFAATRENNERLIKHLDYAARYRKHEHLSRETYPQLKAALLAAAQEPLTPKQLGQALNQAKGTAMIAHFLGYEGAMLRIGAHSLRSNSLRYVSTEAWGIELQCELSPEEARRQLAYRYFRAFGPASVRDFRWWAGIPANAAAAAVAQLETVALPNGLLLLAEDLAAFEQVTPPPADAIDILPIWDSYTMGYAPSGHARQIEPAMQAHVYNNPTREGGDGIGSVLLAGKMVASWSSTFTGNHFNVTLDLFDPTAEAHMSTIQARFEEIATALGGTTCTITPHDPSALPLAVAKNRMHPAASCKQQ</sequence>
<dbReference type="Proteomes" id="UP000248806">
    <property type="component" value="Unassembled WGS sequence"/>
</dbReference>
<evidence type="ECO:0000313" key="2">
    <source>
        <dbReference type="Proteomes" id="UP000248806"/>
    </source>
</evidence>
<evidence type="ECO:0000313" key="1">
    <source>
        <dbReference type="EMBL" id="PZW34304.1"/>
    </source>
</evidence>
<dbReference type="PANTHER" id="PTHR38479">
    <property type="entry name" value="LMO0824 PROTEIN"/>
    <property type="match status" value="1"/>
</dbReference>
<dbReference type="AlphaFoldDB" id="A0A326UEU7"/>
<protein>
    <submittedName>
        <fullName evidence="1">Winged helix DNA-binding protein</fullName>
    </submittedName>
</protein>